<dbReference type="PANTHER" id="PTHR43289">
    <property type="entry name" value="MITOGEN-ACTIVATED PROTEIN KINASE KINASE KINASE 20-RELATED"/>
    <property type="match status" value="1"/>
</dbReference>
<dbReference type="PROSITE" id="PS00108">
    <property type="entry name" value="PROTEIN_KINASE_ST"/>
    <property type="match status" value="1"/>
</dbReference>
<reference evidence="7" key="2">
    <citation type="journal article" date="2011" name="Microb. Ecol.">
        <title>Taxonomic and Functional Metagenomic Profiling of the Microbial Community in the Anoxic Sediment of a Sub-saline Shallow Lake (Laguna de Carrizo, Central Spain).</title>
        <authorList>
            <person name="Ferrer M."/>
            <person name="Guazzaroni M.E."/>
            <person name="Richter M."/>
            <person name="Garcia-Salamanca A."/>
            <person name="Yarza P."/>
            <person name="Suarez-Suarez A."/>
            <person name="Solano J."/>
            <person name="Alcaide M."/>
            <person name="van Dillewijn P."/>
            <person name="Molina-Henares M.A."/>
            <person name="Lopez-Cortes N."/>
            <person name="Al-Ramahi Y."/>
            <person name="Guerrero C."/>
            <person name="Acosta A."/>
            <person name="de Eugenio L.I."/>
            <person name="Martinez V."/>
            <person name="Marques S."/>
            <person name="Rojo F."/>
            <person name="Santero E."/>
            <person name="Genilloud O."/>
            <person name="Perez-Perez J."/>
            <person name="Rossello-Mora R."/>
            <person name="Ramos J.L."/>
        </authorList>
    </citation>
    <scope>NUCLEOTIDE SEQUENCE</scope>
</reference>
<dbReference type="SUPFAM" id="SSF56112">
    <property type="entry name" value="Protein kinase-like (PK-like)"/>
    <property type="match status" value="1"/>
</dbReference>
<evidence type="ECO:0000256" key="1">
    <source>
        <dbReference type="ARBA" id="ARBA00022527"/>
    </source>
</evidence>
<dbReference type="EMBL" id="ADZX01000404">
    <property type="protein sequence ID" value="EFK96776.1"/>
    <property type="molecule type" value="Genomic_DNA"/>
</dbReference>
<comment type="caution">
    <text evidence="7">The sequence shown here is derived from an EMBL/GenBank/DDBJ whole genome shotgun (WGS) entry which is preliminary data.</text>
</comment>
<proteinExistence type="predicted"/>
<dbReference type="Pfam" id="PF00069">
    <property type="entry name" value="Pkinase"/>
    <property type="match status" value="1"/>
</dbReference>
<name>D9PI36_9ZZZZ</name>
<protein>
    <submittedName>
        <fullName evidence="7">Serine/threonine protein kinase</fullName>
    </submittedName>
</protein>
<evidence type="ECO:0000256" key="5">
    <source>
        <dbReference type="ARBA" id="ARBA00022840"/>
    </source>
</evidence>
<gene>
    <name evidence="7" type="ORF">LDC_1190</name>
</gene>
<keyword evidence="1 7" id="KW-0723">Serine/threonine-protein kinase</keyword>
<dbReference type="InterPro" id="IPR000719">
    <property type="entry name" value="Prot_kinase_dom"/>
</dbReference>
<dbReference type="CDD" id="cd14014">
    <property type="entry name" value="STKc_PknB_like"/>
    <property type="match status" value="1"/>
</dbReference>
<dbReference type="InterPro" id="IPR017441">
    <property type="entry name" value="Protein_kinase_ATP_BS"/>
</dbReference>
<dbReference type="Gene3D" id="3.30.200.20">
    <property type="entry name" value="Phosphorylase Kinase, domain 1"/>
    <property type="match status" value="1"/>
</dbReference>
<dbReference type="Gene3D" id="3.40.50.10610">
    <property type="entry name" value="ABC-type transport auxiliary lipoprotein component"/>
    <property type="match status" value="1"/>
</dbReference>
<dbReference type="GO" id="GO:0005524">
    <property type="term" value="F:ATP binding"/>
    <property type="evidence" value="ECO:0007669"/>
    <property type="project" value="UniProtKB-KW"/>
</dbReference>
<dbReference type="SMART" id="SM00220">
    <property type="entry name" value="S_TKc"/>
    <property type="match status" value="1"/>
</dbReference>
<evidence type="ECO:0000256" key="4">
    <source>
        <dbReference type="ARBA" id="ARBA00022777"/>
    </source>
</evidence>
<dbReference type="InterPro" id="IPR011990">
    <property type="entry name" value="TPR-like_helical_dom_sf"/>
</dbReference>
<dbReference type="Gene3D" id="1.25.40.10">
    <property type="entry name" value="Tetratricopeptide repeat domain"/>
    <property type="match status" value="2"/>
</dbReference>
<dbReference type="PROSITE" id="PS50011">
    <property type="entry name" value="PROTEIN_KINASE_DOM"/>
    <property type="match status" value="1"/>
</dbReference>
<dbReference type="PROSITE" id="PS00107">
    <property type="entry name" value="PROTEIN_KINASE_ATP"/>
    <property type="match status" value="1"/>
</dbReference>
<evidence type="ECO:0000313" key="7">
    <source>
        <dbReference type="EMBL" id="EFK96776.1"/>
    </source>
</evidence>
<evidence type="ECO:0000256" key="3">
    <source>
        <dbReference type="ARBA" id="ARBA00022741"/>
    </source>
</evidence>
<organism evidence="7">
    <name type="scientific">sediment metagenome</name>
    <dbReference type="NCBI Taxonomy" id="749907"/>
    <lineage>
        <taxon>unclassified sequences</taxon>
        <taxon>metagenomes</taxon>
        <taxon>ecological metagenomes</taxon>
    </lineage>
</organism>
<keyword evidence="3" id="KW-0547">Nucleotide-binding</keyword>
<keyword evidence="2" id="KW-0808">Transferase</keyword>
<dbReference type="GO" id="GO:0004674">
    <property type="term" value="F:protein serine/threonine kinase activity"/>
    <property type="evidence" value="ECO:0007669"/>
    <property type="project" value="UniProtKB-KW"/>
</dbReference>
<dbReference type="PANTHER" id="PTHR43289:SF6">
    <property type="entry name" value="SERINE_THREONINE-PROTEIN KINASE NEKL-3"/>
    <property type="match status" value="1"/>
</dbReference>
<dbReference type="AlphaFoldDB" id="D9PI36"/>
<dbReference type="Gene3D" id="1.10.510.10">
    <property type="entry name" value="Transferase(Phosphotransferase) domain 1"/>
    <property type="match status" value="1"/>
</dbReference>
<dbReference type="InterPro" id="IPR011009">
    <property type="entry name" value="Kinase-like_dom_sf"/>
</dbReference>
<dbReference type="FunFam" id="1.10.510.10:FF:000021">
    <property type="entry name" value="Serine/threonine protein kinase"/>
    <property type="match status" value="1"/>
</dbReference>
<evidence type="ECO:0000256" key="2">
    <source>
        <dbReference type="ARBA" id="ARBA00022679"/>
    </source>
</evidence>
<reference evidence="7" key="1">
    <citation type="submission" date="2010-07" db="EMBL/GenBank/DDBJ databases">
        <authorList>
            <consortium name="CONSOLIDER consortium CSD2007-00005"/>
            <person name="Guazzaroni M.-E."/>
            <person name="Richter M."/>
            <person name="Garcia-Salamanca A."/>
            <person name="Yarza P."/>
            <person name="Ferrer M."/>
        </authorList>
    </citation>
    <scope>NUCLEOTIDE SEQUENCE</scope>
</reference>
<feature type="domain" description="Protein kinase" evidence="6">
    <location>
        <begin position="9"/>
        <end position="266"/>
    </location>
</feature>
<keyword evidence="5" id="KW-0067">ATP-binding</keyword>
<accession>D9PI36</accession>
<keyword evidence="4 7" id="KW-0418">Kinase</keyword>
<dbReference type="SUPFAM" id="SSF48452">
    <property type="entry name" value="TPR-like"/>
    <property type="match status" value="1"/>
</dbReference>
<evidence type="ECO:0000259" key="6">
    <source>
        <dbReference type="PROSITE" id="PS50011"/>
    </source>
</evidence>
<sequence>MIGETVSHYKVVEKLGRGGMGTVYKAEDLKLHRVVALKFLPIEFTYDEESKRRFILEAQAASSLQHNNICTIHEIDETSDGEFFIAMDFYEGETLKEKIRKGELNLDDIIKITTQITEGLSKAHEKGIIHRDIKPANIFITKEGVVKILDFGLAKKIDRTQFTRRDMKFGTTEYMSPEQIKGEKVDHRTDIWSLGVILYEMLTGQQPFCADYEQAIVYLVLNQEPEDVRTYRTDITEDFLFILEKAMAKEREDRYDNLSTLIVDFKKIKSLDLKKYSQFELPAPRPSQSIAVLPFINMSADPGQEYFCDGLTEELINALSRISDLRVVARTSAFAFKSGSYDVRKVGRKLDVRTVLEGSVRKSGENLRITAQLINVMDGYHLWSEKYDRELKDVFKIQEEISLAIADVLKIKLLGEEKEKLVKRYTDNIEAYNLYWQGIYFFNQFNFSLFHKAIDYFNQALQKDPKYAIAYYGLGACYFCLAYFGIQRTSDIKSEMKKYIEKALEIDENLCEAYDMLGLYNACFEWNWTGAKTAWQHSVELNPNNVMALLSFSINRSSWRDFDYAKKLVKRAQIVDPLYDYGEFCAALPDFATAKFDRVIARLSKYLALDPPFWWGLWTLWRAYSLIDNRGKAVEACKKSYIVSGRSIIAEAMENAGIDNAFLTAATILADYYQQKYTSPYDIATLFIHAGKKEEAIYWLDKSIEDVDPRLHFIDVDPDWQGMRDDKRFVKYLKTIGFRE</sequence>
<dbReference type="InterPro" id="IPR008271">
    <property type="entry name" value="Ser/Thr_kinase_AS"/>
</dbReference>